<sequence>MILFSAKISDKHQEKLKQQFPEQHFVFSNANELEKYIPDAEVFVTYGDDVTTELVTAGKKLKWIASLSAGVEGSPFQLIKEKEILFTNARGIHKIQMAEYAISMLLQVYRQSNVVRTNEINHKWDKTVRMQEITGKTMLIAGTGAIGGEVARLAKAFQMNTIGISRSGRKVEYFDENHSIDELDSILPSVDFVVSVLPSTDETKGIFAYKQFKALPNHAVFLNMGRGDAVIDEDLLQAINESEIAHAVLDVFNEEPLSADHIFWEQEKITVTPHISAMSPNYVPRALDIFTANLNTYIKGEGEYINVIDLNRGY</sequence>
<dbReference type="Gene3D" id="3.40.50.720">
    <property type="entry name" value="NAD(P)-binding Rossmann-like Domain"/>
    <property type="match status" value="2"/>
</dbReference>
<reference evidence="8" key="1">
    <citation type="submission" date="2017-11" db="EMBL/GenBank/DDBJ databases">
        <authorList>
            <person name="Zhu W."/>
        </authorList>
    </citation>
    <scope>NUCLEOTIDE SEQUENCE [LARGE SCALE GENOMIC DNA]</scope>
    <source>
        <strain evidence="8">160</strain>
    </source>
</reference>
<dbReference type="PANTHER" id="PTHR43333">
    <property type="entry name" value="2-HACID_DH_C DOMAIN-CONTAINING PROTEIN"/>
    <property type="match status" value="1"/>
</dbReference>
<keyword evidence="2 4" id="KW-0560">Oxidoreductase</keyword>
<dbReference type="GO" id="GO:0016616">
    <property type="term" value="F:oxidoreductase activity, acting on the CH-OH group of donors, NAD or NADP as acceptor"/>
    <property type="evidence" value="ECO:0007669"/>
    <property type="project" value="InterPro"/>
</dbReference>
<dbReference type="InterPro" id="IPR006140">
    <property type="entry name" value="D-isomer_DH_NAD-bd"/>
</dbReference>
<dbReference type="Proteomes" id="UP000253908">
    <property type="component" value="Chromosome"/>
</dbReference>
<keyword evidence="8" id="KW-1185">Reference proteome</keyword>
<feature type="domain" description="D-isomer specific 2-hydroxyacid dehydrogenase NAD-binding" evidence="6">
    <location>
        <begin position="102"/>
        <end position="276"/>
    </location>
</feature>
<evidence type="ECO:0000259" key="5">
    <source>
        <dbReference type="Pfam" id="PF00389"/>
    </source>
</evidence>
<dbReference type="CDD" id="cd05300">
    <property type="entry name" value="2-Hacid_dh_1"/>
    <property type="match status" value="1"/>
</dbReference>
<dbReference type="GO" id="GO:0051287">
    <property type="term" value="F:NAD binding"/>
    <property type="evidence" value="ECO:0007669"/>
    <property type="project" value="InterPro"/>
</dbReference>
<organism evidence="7 8">
    <name type="scientific">Oceanobacillus zhaokaii</name>
    <dbReference type="NCBI Taxonomy" id="2052660"/>
    <lineage>
        <taxon>Bacteria</taxon>
        <taxon>Bacillati</taxon>
        <taxon>Bacillota</taxon>
        <taxon>Bacilli</taxon>
        <taxon>Bacillales</taxon>
        <taxon>Bacillaceae</taxon>
        <taxon>Oceanobacillus</taxon>
    </lineage>
</organism>
<dbReference type="KEGG" id="ocn:CUC15_05510"/>
<dbReference type="InterPro" id="IPR006139">
    <property type="entry name" value="D-isomer_2_OHA_DH_cat_dom"/>
</dbReference>
<evidence type="ECO:0000313" key="7">
    <source>
        <dbReference type="EMBL" id="AXI08421.1"/>
    </source>
</evidence>
<dbReference type="Pfam" id="PF00389">
    <property type="entry name" value="2-Hacid_dh"/>
    <property type="match status" value="1"/>
</dbReference>
<evidence type="ECO:0000259" key="6">
    <source>
        <dbReference type="Pfam" id="PF02826"/>
    </source>
</evidence>
<comment type="similarity">
    <text evidence="1 4">Belongs to the D-isomer specific 2-hydroxyacid dehydrogenase family.</text>
</comment>
<keyword evidence="3" id="KW-0520">NAD</keyword>
<proteinExistence type="inferred from homology"/>
<dbReference type="SUPFAM" id="SSF51735">
    <property type="entry name" value="NAD(P)-binding Rossmann-fold domains"/>
    <property type="match status" value="1"/>
</dbReference>
<name>A0A345PEJ1_9BACI</name>
<evidence type="ECO:0000256" key="1">
    <source>
        <dbReference type="ARBA" id="ARBA00005854"/>
    </source>
</evidence>
<evidence type="ECO:0000256" key="2">
    <source>
        <dbReference type="ARBA" id="ARBA00023002"/>
    </source>
</evidence>
<gene>
    <name evidence="7" type="ORF">CUC15_05510</name>
</gene>
<dbReference type="PANTHER" id="PTHR43333:SF1">
    <property type="entry name" value="D-ISOMER SPECIFIC 2-HYDROXYACID DEHYDROGENASE NAD-BINDING DOMAIN-CONTAINING PROTEIN"/>
    <property type="match status" value="1"/>
</dbReference>
<dbReference type="SUPFAM" id="SSF52283">
    <property type="entry name" value="Formate/glycerate dehydrogenase catalytic domain-like"/>
    <property type="match status" value="1"/>
</dbReference>
<dbReference type="RefSeq" id="WP_114915715.1">
    <property type="nucleotide sequence ID" value="NZ_CP024848.1"/>
</dbReference>
<accession>A0A345PEJ1</accession>
<dbReference type="InterPro" id="IPR036291">
    <property type="entry name" value="NAD(P)-bd_dom_sf"/>
</dbReference>
<dbReference type="EMBL" id="CP024848">
    <property type="protein sequence ID" value="AXI08421.1"/>
    <property type="molecule type" value="Genomic_DNA"/>
</dbReference>
<dbReference type="AlphaFoldDB" id="A0A345PEJ1"/>
<evidence type="ECO:0000313" key="8">
    <source>
        <dbReference type="Proteomes" id="UP000253908"/>
    </source>
</evidence>
<evidence type="ECO:0000256" key="3">
    <source>
        <dbReference type="ARBA" id="ARBA00023027"/>
    </source>
</evidence>
<dbReference type="Pfam" id="PF02826">
    <property type="entry name" value="2-Hacid_dh_C"/>
    <property type="match status" value="1"/>
</dbReference>
<evidence type="ECO:0000256" key="4">
    <source>
        <dbReference type="RuleBase" id="RU003719"/>
    </source>
</evidence>
<protein>
    <submittedName>
        <fullName evidence="7">D-2-hydroxyacid dehydrogenase</fullName>
    </submittedName>
</protein>
<dbReference type="OrthoDB" id="9805416at2"/>
<feature type="domain" description="D-isomer specific 2-hydroxyacid dehydrogenase catalytic" evidence="5">
    <location>
        <begin position="3"/>
        <end position="301"/>
    </location>
</feature>